<gene>
    <name evidence="4" type="ORF">JM949_10065</name>
</gene>
<feature type="region of interest" description="Disordered" evidence="2">
    <location>
        <begin position="59"/>
        <end position="109"/>
    </location>
</feature>
<dbReference type="InterPro" id="IPR011659">
    <property type="entry name" value="WD40"/>
</dbReference>
<feature type="compositionally biased region" description="Low complexity" evidence="2">
    <location>
        <begin position="89"/>
        <end position="109"/>
    </location>
</feature>
<evidence type="ECO:0000256" key="3">
    <source>
        <dbReference type="SAM" id="Phobius"/>
    </source>
</evidence>
<comment type="caution">
    <text evidence="4">The sequence shown here is derived from an EMBL/GenBank/DDBJ whole genome shotgun (WGS) entry which is preliminary data.</text>
</comment>
<feature type="compositionally biased region" description="Low complexity" evidence="2">
    <location>
        <begin position="71"/>
        <end position="80"/>
    </location>
</feature>
<evidence type="ECO:0008006" key="6">
    <source>
        <dbReference type="Google" id="ProtNLM"/>
    </source>
</evidence>
<dbReference type="EMBL" id="JAEVHL010000032">
    <property type="protein sequence ID" value="MBM0275757.1"/>
    <property type="molecule type" value="Genomic_DNA"/>
</dbReference>
<dbReference type="InterPro" id="IPR011042">
    <property type="entry name" value="6-blade_b-propeller_TolB-like"/>
</dbReference>
<sequence>MNDQRLRLDLSELAEEVTVVDLRDRTLRTSRRLGIQRAVATSAAALVLIAAATGTAFAIRPDQSPNPQPADTPSVTATPSPTQPPSPPASTSAGDPPGTSPGSGSSTNTSAVKFGKLVYGPAELTGAEAANLRSWRPGDNPVRLLALPELALKGNVSVSPDGRRVAWVDSDGNSNNLFVANVDGSDRQKVRSDVDPYCVTAVWSPDGRQLLFRETKANDAGGPGRYGVLDVRSTAKTVRWWATEPAACHALWSADGRTIAMNTDLGVTLYATDGTTRRVVPGFSRDGWRSNDVASLSPDGSRVALLREKPGGDDGDVARDLRVNVVLDTRTGKSVALPLGGRELWQLHFQTDGSMVVRVRAGNGYAVLLVDEDGRKISETAELAAFRDMQILAVVA</sequence>
<dbReference type="RefSeq" id="WP_203148143.1">
    <property type="nucleotide sequence ID" value="NZ_JAEVHL010000032.1"/>
</dbReference>
<dbReference type="Proteomes" id="UP000622245">
    <property type="component" value="Unassembled WGS sequence"/>
</dbReference>
<keyword evidence="3" id="KW-0812">Transmembrane</keyword>
<keyword evidence="3" id="KW-1133">Transmembrane helix</keyword>
<feature type="transmembrane region" description="Helical" evidence="3">
    <location>
        <begin position="38"/>
        <end position="59"/>
    </location>
</feature>
<evidence type="ECO:0000256" key="2">
    <source>
        <dbReference type="SAM" id="MobiDB-lite"/>
    </source>
</evidence>
<accession>A0ABS1YEG8</accession>
<dbReference type="Pfam" id="PF07676">
    <property type="entry name" value="PD40"/>
    <property type="match status" value="1"/>
</dbReference>
<proteinExistence type="inferred from homology"/>
<evidence type="ECO:0000313" key="4">
    <source>
        <dbReference type="EMBL" id="MBM0275757.1"/>
    </source>
</evidence>
<dbReference type="SUPFAM" id="SSF82171">
    <property type="entry name" value="DPP6 N-terminal domain-like"/>
    <property type="match status" value="1"/>
</dbReference>
<comment type="similarity">
    <text evidence="1">Belongs to the TolB family.</text>
</comment>
<reference evidence="4 5" key="1">
    <citation type="submission" date="2021-01" db="EMBL/GenBank/DDBJ databases">
        <title>Draft genome sequence of Micromonospora sp. strain STR1s_6.</title>
        <authorList>
            <person name="Karlyshev A."/>
            <person name="Jawad R."/>
        </authorList>
    </citation>
    <scope>NUCLEOTIDE SEQUENCE [LARGE SCALE GENOMIC DNA]</scope>
    <source>
        <strain evidence="4 5">STR1S-6</strain>
    </source>
</reference>
<dbReference type="PANTHER" id="PTHR36842">
    <property type="entry name" value="PROTEIN TOLB HOMOLOG"/>
    <property type="match status" value="1"/>
</dbReference>
<keyword evidence="3" id="KW-0472">Membrane</keyword>
<evidence type="ECO:0000256" key="1">
    <source>
        <dbReference type="ARBA" id="ARBA00009820"/>
    </source>
</evidence>
<dbReference type="PANTHER" id="PTHR36842:SF1">
    <property type="entry name" value="PROTEIN TOLB"/>
    <property type="match status" value="1"/>
</dbReference>
<keyword evidence="5" id="KW-1185">Reference proteome</keyword>
<organism evidence="4 5">
    <name type="scientific">Micromonospora tarensis</name>
    <dbReference type="NCBI Taxonomy" id="2806100"/>
    <lineage>
        <taxon>Bacteria</taxon>
        <taxon>Bacillati</taxon>
        <taxon>Actinomycetota</taxon>
        <taxon>Actinomycetes</taxon>
        <taxon>Micromonosporales</taxon>
        <taxon>Micromonosporaceae</taxon>
        <taxon>Micromonospora</taxon>
    </lineage>
</organism>
<protein>
    <recommendedName>
        <fullName evidence="6">WD40-like Beta Propeller Repeat</fullName>
    </recommendedName>
</protein>
<evidence type="ECO:0000313" key="5">
    <source>
        <dbReference type="Proteomes" id="UP000622245"/>
    </source>
</evidence>
<name>A0ABS1YEG8_9ACTN</name>
<dbReference type="Gene3D" id="2.120.10.30">
    <property type="entry name" value="TolB, C-terminal domain"/>
    <property type="match status" value="1"/>
</dbReference>